<dbReference type="Gene3D" id="3.40.800.10">
    <property type="entry name" value="Ureohydrolase domain"/>
    <property type="match status" value="1"/>
</dbReference>
<reference evidence="2 3" key="1">
    <citation type="submission" date="2015-06" db="EMBL/GenBank/DDBJ databases">
        <title>R. anatipestifer strain HXb2 is the most virulent strain so far, and the genome sequence would help us uncover the pathogenesis.</title>
        <authorList>
            <person name="Hu Q."/>
            <person name="Qi J."/>
            <person name="Bo H."/>
            <person name="Liu G."/>
            <person name="Tao M."/>
            <person name="Ding Y."/>
            <person name="Xue Y."/>
        </authorList>
    </citation>
    <scope>NUCLEOTIDE SEQUENCE [LARGE SCALE GENOMIC DNA]</scope>
    <source>
        <strain evidence="2 3">HXb2</strain>
    </source>
</reference>
<dbReference type="CDD" id="cd09988">
    <property type="entry name" value="Formimidoylglutamase"/>
    <property type="match status" value="1"/>
</dbReference>
<organism evidence="2 3">
    <name type="scientific">Riemerella anatipestifer</name>
    <name type="common">Moraxella anatipestifer</name>
    <dbReference type="NCBI Taxonomy" id="34085"/>
    <lineage>
        <taxon>Bacteria</taxon>
        <taxon>Pseudomonadati</taxon>
        <taxon>Bacteroidota</taxon>
        <taxon>Flavobacteriia</taxon>
        <taxon>Flavobacteriales</taxon>
        <taxon>Weeksellaceae</taxon>
        <taxon>Riemerella</taxon>
    </lineage>
</organism>
<evidence type="ECO:0008006" key="4">
    <source>
        <dbReference type="Google" id="ProtNLM"/>
    </source>
</evidence>
<evidence type="ECO:0000256" key="1">
    <source>
        <dbReference type="PROSITE-ProRule" id="PRU00742"/>
    </source>
</evidence>
<dbReference type="Pfam" id="PF00491">
    <property type="entry name" value="Arginase"/>
    <property type="match status" value="1"/>
</dbReference>
<dbReference type="InterPro" id="IPR006035">
    <property type="entry name" value="Ureohydrolase"/>
</dbReference>
<proteinExistence type="inferred from homology"/>
<dbReference type="EMBL" id="CP011859">
    <property type="protein sequence ID" value="AQY22059.1"/>
    <property type="molecule type" value="Genomic_DNA"/>
</dbReference>
<dbReference type="SUPFAM" id="SSF52768">
    <property type="entry name" value="Arginase/deacetylase"/>
    <property type="match status" value="1"/>
</dbReference>
<protein>
    <recommendedName>
        <fullName evidence="4">Arginase</fullName>
    </recommendedName>
</protein>
<name>A0A1S7DSG7_RIEAN</name>
<comment type="similarity">
    <text evidence="1">Belongs to the arginase family.</text>
</comment>
<evidence type="ECO:0000313" key="3">
    <source>
        <dbReference type="Proteomes" id="UP000189883"/>
    </source>
</evidence>
<dbReference type="RefSeq" id="WP_079207310.1">
    <property type="nucleotide sequence ID" value="NZ_CP011859.1"/>
</dbReference>
<dbReference type="InterPro" id="IPR023696">
    <property type="entry name" value="Ureohydrolase_dom_sf"/>
</dbReference>
<dbReference type="Proteomes" id="UP000189883">
    <property type="component" value="Chromosome"/>
</dbReference>
<sequence length="354" mass="39994">MTIEEIVKSFPLGNYKNWQLGSLVSNEIKEGGVVLLFCSDDRGAGSSAVAKDFSTIRKCLYQLSKSDFSFPICDLGDLISGKSLEDTQYIVAEIASKCIAEGALPIVIGGGNDLALSLYSAVKKHKEKITYTQINSFIHLEDVKEGINERNFVSKILNEASLKNYYHLGYQKHLNEPHSVSVLKEIDFEVLRLADMMNSTDLAEPFLRRAEVVSLSADAVESFSGEFSFHAQVNGLNKREICAYMKEIGLGENLMAFGLFNVNIDASYLVYNQLIAQMIWYFLEGLSIQKTHPKERQYENYLVVINNQDYTFKRDTFSGLWYFGNDDDILKCLPCAEKDYHNAKKGLLNPRFLK</sequence>
<dbReference type="GO" id="GO:0016813">
    <property type="term" value="F:hydrolase activity, acting on carbon-nitrogen (but not peptide) bonds, in linear amidines"/>
    <property type="evidence" value="ECO:0007669"/>
    <property type="project" value="UniProtKB-ARBA"/>
</dbReference>
<dbReference type="GO" id="GO:0046872">
    <property type="term" value="F:metal ion binding"/>
    <property type="evidence" value="ECO:0007669"/>
    <property type="project" value="InterPro"/>
</dbReference>
<dbReference type="AlphaFoldDB" id="A0A1S7DSG7"/>
<gene>
    <name evidence="2" type="ORF">AB406_1110</name>
</gene>
<dbReference type="PROSITE" id="PS51409">
    <property type="entry name" value="ARGINASE_2"/>
    <property type="match status" value="1"/>
</dbReference>
<accession>A0A1S7DSG7</accession>
<evidence type="ECO:0000313" key="2">
    <source>
        <dbReference type="EMBL" id="AQY22059.1"/>
    </source>
</evidence>